<reference evidence="2 3" key="1">
    <citation type="submission" date="2014-02" db="EMBL/GenBank/DDBJ databases">
        <title>The genome sequence of the entomopathogenic fungus Metarhizium robertsii ARSEF 2575.</title>
        <authorList>
            <person name="Giuliano Garisto Donzelli B."/>
            <person name="Roe B.A."/>
            <person name="Macmil S.L."/>
            <person name="Krasnoff S.B."/>
            <person name="Gibson D.M."/>
        </authorList>
    </citation>
    <scope>NUCLEOTIDE SEQUENCE [LARGE SCALE GENOMIC DNA]</scope>
    <source>
        <strain evidence="2 3">ARSEF 2575</strain>
    </source>
</reference>
<dbReference type="AlphaFoldDB" id="A0A0A1UNK2"/>
<dbReference type="InterPro" id="IPR029069">
    <property type="entry name" value="HotDog_dom_sf"/>
</dbReference>
<dbReference type="InterPro" id="IPR006683">
    <property type="entry name" value="Thioestr_dom"/>
</dbReference>
<evidence type="ECO:0000313" key="2">
    <source>
        <dbReference type="EMBL" id="EXU96843.1"/>
    </source>
</evidence>
<dbReference type="SUPFAM" id="SSF54637">
    <property type="entry name" value="Thioesterase/thiol ester dehydrase-isomerase"/>
    <property type="match status" value="1"/>
</dbReference>
<dbReference type="Proteomes" id="UP000030151">
    <property type="component" value="Unassembled WGS sequence"/>
</dbReference>
<dbReference type="InterPro" id="IPR052061">
    <property type="entry name" value="PTE-AB_protein"/>
</dbReference>
<name>A0A0A1UNK2_9HYPO</name>
<organism evidence="2 3">
    <name type="scientific">Metarhizium robertsii</name>
    <dbReference type="NCBI Taxonomy" id="568076"/>
    <lineage>
        <taxon>Eukaryota</taxon>
        <taxon>Fungi</taxon>
        <taxon>Dikarya</taxon>
        <taxon>Ascomycota</taxon>
        <taxon>Pezizomycotina</taxon>
        <taxon>Sordariomycetes</taxon>
        <taxon>Hypocreomycetidae</taxon>
        <taxon>Hypocreales</taxon>
        <taxon>Clavicipitaceae</taxon>
        <taxon>Metarhizium</taxon>
    </lineage>
</organism>
<dbReference type="Gene3D" id="3.10.129.10">
    <property type="entry name" value="Hotdog Thioesterase"/>
    <property type="match status" value="1"/>
</dbReference>
<dbReference type="PANTHER" id="PTHR47260:SF6">
    <property type="entry name" value="THIOESTERASE DOMAIN-CONTAINING PROTEIN"/>
    <property type="match status" value="1"/>
</dbReference>
<feature type="domain" description="Thioesterase" evidence="1">
    <location>
        <begin position="130"/>
        <end position="214"/>
    </location>
</feature>
<evidence type="ECO:0000313" key="3">
    <source>
        <dbReference type="Proteomes" id="UP000030151"/>
    </source>
</evidence>
<accession>A0A0A1UNK2</accession>
<comment type="caution">
    <text evidence="2">The sequence shown here is derived from an EMBL/GenBank/DDBJ whole genome shotgun (WGS) entry which is preliminary data.</text>
</comment>
<dbReference type="Pfam" id="PF03061">
    <property type="entry name" value="4HBT"/>
    <property type="match status" value="1"/>
</dbReference>
<sequence length="228" mass="24727">MSENNKPSQLTPLDRVLSPALNLHPPNTPPSLYPSALSHFTSIPWCADLLLSENSPYGTGPSIPFIPQCFNPVSPQHDQFVGATLASERGLKHVLSFFRPDDETHLRDPARPITRVDTLFAVGDGLSGYHNIIHGGMTMTMVDESMGTVNEINTALGKDGLVHKLSSVTASLDIRFLQPVPVPGVVLVTSWTENIQGRKTRMRCEVKDGQGAVLAKAASTWVALKPNL</sequence>
<evidence type="ECO:0000259" key="1">
    <source>
        <dbReference type="Pfam" id="PF03061"/>
    </source>
</evidence>
<gene>
    <name evidence="2" type="ORF">X797_010087</name>
</gene>
<proteinExistence type="predicted"/>
<dbReference type="CDD" id="cd03443">
    <property type="entry name" value="PaaI_thioesterase"/>
    <property type="match status" value="1"/>
</dbReference>
<dbReference type="EMBL" id="JELW01000044">
    <property type="protein sequence ID" value="EXU96843.1"/>
    <property type="molecule type" value="Genomic_DNA"/>
</dbReference>
<dbReference type="eggNOG" id="ENOG502SCNK">
    <property type="taxonomic scope" value="Eukaryota"/>
</dbReference>
<dbReference type="PANTHER" id="PTHR47260">
    <property type="entry name" value="UPF0644 PROTEIN PB2B4.06"/>
    <property type="match status" value="1"/>
</dbReference>
<dbReference type="HOGENOM" id="CLU_052827_4_1_1"/>
<dbReference type="OrthoDB" id="506431at2759"/>
<protein>
    <submittedName>
        <fullName evidence="2">Thioesterase family protein</fullName>
    </submittedName>
</protein>